<evidence type="ECO:0000259" key="1">
    <source>
        <dbReference type="SMART" id="SM00421"/>
    </source>
</evidence>
<name>A0ABV9G564_9ACTN</name>
<comment type="caution">
    <text evidence="2">The sequence shown here is derived from an EMBL/GenBank/DDBJ whole genome shotgun (WGS) entry which is preliminary data.</text>
</comment>
<dbReference type="InterPro" id="IPR000792">
    <property type="entry name" value="Tscrpt_reg_LuxR_C"/>
</dbReference>
<organism evidence="2 3">
    <name type="scientific">Streptomyces maoxianensis</name>
    <dbReference type="NCBI Taxonomy" id="1459942"/>
    <lineage>
        <taxon>Bacteria</taxon>
        <taxon>Bacillati</taxon>
        <taxon>Actinomycetota</taxon>
        <taxon>Actinomycetes</taxon>
        <taxon>Kitasatosporales</taxon>
        <taxon>Streptomycetaceae</taxon>
        <taxon>Streptomyces</taxon>
    </lineage>
</organism>
<accession>A0ABV9G564</accession>
<evidence type="ECO:0000313" key="2">
    <source>
        <dbReference type="EMBL" id="MFC4608092.1"/>
    </source>
</evidence>
<dbReference type="Proteomes" id="UP001595993">
    <property type="component" value="Unassembled WGS sequence"/>
</dbReference>
<dbReference type="InterPro" id="IPR016032">
    <property type="entry name" value="Sig_transdc_resp-reg_C-effctor"/>
</dbReference>
<sequence>MSEGELHTLGLGEAEERAYEALLKERAAGAEELARVLGLPRDRLDRALGHLVEHGLALPADGDGDGLPHPAAPAAAIRTLIHRRQAELHLRSAELERLRMAADQLAGRLMSGSPSAPEGGIEVVTGHRAISERAEYLLASAEREVAILDRPPYVKGPRDGSATQPGLGIEALLDRGVEVRTVLDRDGLARPGRMRSVSCLVERGLRARVATAVPTKLIAVDRRITLLPPTDATDPTASALVIGDSLLRNALVPLFETVWDRATPLGGSAGACAALPYAQKELLGLLAAGLKDEAIARRMGVHVHTARRRISRLLETLGAETRFQAGAQATLRGWLD</sequence>
<protein>
    <submittedName>
        <fullName evidence="2">Helix-turn-helix domain-containing protein</fullName>
    </submittedName>
</protein>
<reference evidence="3" key="1">
    <citation type="journal article" date="2019" name="Int. J. Syst. Evol. Microbiol.">
        <title>The Global Catalogue of Microorganisms (GCM) 10K type strain sequencing project: providing services to taxonomists for standard genome sequencing and annotation.</title>
        <authorList>
            <consortium name="The Broad Institute Genomics Platform"/>
            <consortium name="The Broad Institute Genome Sequencing Center for Infectious Disease"/>
            <person name="Wu L."/>
            <person name="Ma J."/>
        </authorList>
    </citation>
    <scope>NUCLEOTIDE SEQUENCE [LARGE SCALE GENOMIC DNA]</scope>
    <source>
        <strain evidence="3">CGMCC 4.7139</strain>
    </source>
</reference>
<dbReference type="EMBL" id="JBHSFE010000008">
    <property type="protein sequence ID" value="MFC4608092.1"/>
    <property type="molecule type" value="Genomic_DNA"/>
</dbReference>
<evidence type="ECO:0000313" key="3">
    <source>
        <dbReference type="Proteomes" id="UP001595993"/>
    </source>
</evidence>
<keyword evidence="3" id="KW-1185">Reference proteome</keyword>
<dbReference type="SMART" id="SM00421">
    <property type="entry name" value="HTH_LUXR"/>
    <property type="match status" value="1"/>
</dbReference>
<feature type="domain" description="HTH luxR-type" evidence="1">
    <location>
        <begin position="272"/>
        <end position="329"/>
    </location>
</feature>
<dbReference type="InterPro" id="IPR002831">
    <property type="entry name" value="Tscrpt_reg_TrmB_N"/>
</dbReference>
<dbReference type="PANTHER" id="PTHR34293:SF1">
    <property type="entry name" value="HTH-TYPE TRANSCRIPTIONAL REGULATOR TRMBL2"/>
    <property type="match status" value="1"/>
</dbReference>
<dbReference type="RefSeq" id="WP_215091876.1">
    <property type="nucleotide sequence ID" value="NZ_JBHSFE010000008.1"/>
</dbReference>
<dbReference type="PANTHER" id="PTHR34293">
    <property type="entry name" value="HTH-TYPE TRANSCRIPTIONAL REGULATOR TRMBL2"/>
    <property type="match status" value="1"/>
</dbReference>
<dbReference type="Gene3D" id="1.10.10.10">
    <property type="entry name" value="Winged helix-like DNA-binding domain superfamily/Winged helix DNA-binding domain"/>
    <property type="match status" value="2"/>
</dbReference>
<proteinExistence type="predicted"/>
<gene>
    <name evidence="2" type="ORF">ACFO9E_09710</name>
</gene>
<dbReference type="InterPro" id="IPR051797">
    <property type="entry name" value="TrmB-like"/>
</dbReference>
<dbReference type="Pfam" id="PF01978">
    <property type="entry name" value="TrmB"/>
    <property type="match status" value="1"/>
</dbReference>
<dbReference type="SUPFAM" id="SSF46894">
    <property type="entry name" value="C-terminal effector domain of the bipartite response regulators"/>
    <property type="match status" value="1"/>
</dbReference>
<dbReference type="InterPro" id="IPR036388">
    <property type="entry name" value="WH-like_DNA-bd_sf"/>
</dbReference>